<proteinExistence type="predicted"/>
<dbReference type="InterPro" id="IPR013670">
    <property type="entry name" value="EcoEI_R_C_dom"/>
</dbReference>
<evidence type="ECO:0000259" key="2">
    <source>
        <dbReference type="PROSITE" id="PS51192"/>
    </source>
</evidence>
<dbReference type="PANTHER" id="PTHR47396:SF1">
    <property type="entry name" value="ATP-DEPENDENT HELICASE IRC3-RELATED"/>
    <property type="match status" value="1"/>
</dbReference>
<dbReference type="NCBIfam" id="NF046051">
    <property type="entry name" value="restrict_EcoAI"/>
    <property type="match status" value="1"/>
</dbReference>
<dbReference type="Pfam" id="PF04851">
    <property type="entry name" value="ResIII"/>
    <property type="match status" value="1"/>
</dbReference>
<dbReference type="GO" id="GO:0016787">
    <property type="term" value="F:hydrolase activity"/>
    <property type="evidence" value="ECO:0007669"/>
    <property type="project" value="InterPro"/>
</dbReference>
<dbReference type="AlphaFoldDB" id="A0A1K1X6G5"/>
<sequence length="778" mass="89004">MTSEADTRANYIDPALKAAYWQSCNIIREHYFTDGRKMAAGVRGRRCFVDYLLHKDNRYLAVVEAKKESEHPTKGLQQAIDYAKKLRVRFVYSSNGKQTYEFDLETGKGDYIEFYPTPAELEKRYAGEITDLSQELRNIPFHLEGAMQPRYYQELAVHAATDAIGQGKSRILLTLATGTGKTFIAFQIVHKVFQARWNLDKPGSRRPRILFLADRNILADQAINTFNPYEKDLIKINGKEVRKRNGLVPTNAHIFFAIYQAIAERENIDGYYKAYPSDFFDLVLIDECHRGAANEAGSWRAILDHFSNAVHLGLTATPKRTDNVDTYEYFGQPAYEYSLKDGINDGFLTPYRVKRVRTNLDELVLTSDDLVIEGESAQDIYKVEDYDKKIIVDQRTELVARTLLDHINPLDKTIVFCENQNHALTMRDMINKHKKVQDPHYCVRVTSDEGKVGRELLEKFQDNDKDIPTIITSSQMLTTGVDARNVRNVVLDRTVGSMVEFKQIVGRGTRVFDGKDYFTIIDFRGATNKFYDKDWDGEPEAPEPVTDNLGELGEPGNTGEPEPPAFESEESSPLTDPSVEPPKPRLRVRLGKNRELKVIDVETRYIDEKGRPLTVQEFIERLITQLPGLFKSVDELRQIWSDPDEREALLNKLMQAGFDKEQLAALRHMFEAEDCDLFDLLAFLAFEQPMATRKSRADQVRANAAFFDQYQQEKAQQFLHFVLKRYEQTGVTELARERLPALIELSGLGTTKDASMAFGGKPVHLLTAFKQLQQQLYC</sequence>
<dbReference type="OrthoDB" id="9804086at2"/>
<feature type="domain" description="Helicase ATP-binding" evidence="2">
    <location>
        <begin position="162"/>
        <end position="336"/>
    </location>
</feature>
<evidence type="ECO:0000313" key="3">
    <source>
        <dbReference type="EMBL" id="SFX44907.1"/>
    </source>
</evidence>
<dbReference type="InterPro" id="IPR001650">
    <property type="entry name" value="Helicase_C-like"/>
</dbReference>
<dbReference type="InterPro" id="IPR027417">
    <property type="entry name" value="P-loop_NTPase"/>
</dbReference>
<dbReference type="CDD" id="cd18799">
    <property type="entry name" value="SF2_C_EcoAI-like"/>
    <property type="match status" value="1"/>
</dbReference>
<dbReference type="Proteomes" id="UP000182350">
    <property type="component" value="Unassembled WGS sequence"/>
</dbReference>
<dbReference type="InterPro" id="IPR006935">
    <property type="entry name" value="Helicase/UvrB_N"/>
</dbReference>
<reference evidence="3 4" key="1">
    <citation type="submission" date="2016-11" db="EMBL/GenBank/DDBJ databases">
        <authorList>
            <person name="Jaros S."/>
            <person name="Januszkiewicz K."/>
            <person name="Wedrychowicz H."/>
        </authorList>
    </citation>
    <scope>NUCLEOTIDE SEQUENCE [LARGE SCALE GENOMIC DNA]</scope>
    <source>
        <strain evidence="3 4">DSM 21637</strain>
    </source>
</reference>
<dbReference type="GO" id="GO:0005524">
    <property type="term" value="F:ATP binding"/>
    <property type="evidence" value="ECO:0007669"/>
    <property type="project" value="InterPro"/>
</dbReference>
<dbReference type="EMBL" id="FPJW01000005">
    <property type="protein sequence ID" value="SFX44907.1"/>
    <property type="molecule type" value="Genomic_DNA"/>
</dbReference>
<dbReference type="PROSITE" id="PS51192">
    <property type="entry name" value="HELICASE_ATP_BIND_1"/>
    <property type="match status" value="1"/>
</dbReference>
<accession>A0A1K1X6G5</accession>
<gene>
    <name evidence="3" type="ORF">SAMN02745752_01728</name>
</gene>
<organism evidence="3 4">
    <name type="scientific">Marinospirillum alkaliphilum DSM 21637</name>
    <dbReference type="NCBI Taxonomy" id="1122209"/>
    <lineage>
        <taxon>Bacteria</taxon>
        <taxon>Pseudomonadati</taxon>
        <taxon>Pseudomonadota</taxon>
        <taxon>Gammaproteobacteria</taxon>
        <taxon>Oceanospirillales</taxon>
        <taxon>Oceanospirillaceae</taxon>
        <taxon>Marinospirillum</taxon>
    </lineage>
</organism>
<dbReference type="GO" id="GO:0006304">
    <property type="term" value="P:DNA modification"/>
    <property type="evidence" value="ECO:0007669"/>
    <property type="project" value="InterPro"/>
</dbReference>
<dbReference type="GO" id="GO:0003677">
    <property type="term" value="F:DNA binding"/>
    <property type="evidence" value="ECO:0007669"/>
    <property type="project" value="InterPro"/>
</dbReference>
<dbReference type="PANTHER" id="PTHR47396">
    <property type="entry name" value="TYPE I RESTRICTION ENZYME ECOKI R PROTEIN"/>
    <property type="match status" value="1"/>
</dbReference>
<feature type="region of interest" description="Disordered" evidence="1">
    <location>
        <begin position="532"/>
        <end position="587"/>
    </location>
</feature>
<dbReference type="RefSeq" id="WP_072325963.1">
    <property type="nucleotide sequence ID" value="NZ_FPJW01000005.1"/>
</dbReference>
<dbReference type="GO" id="GO:0005829">
    <property type="term" value="C:cytosol"/>
    <property type="evidence" value="ECO:0007669"/>
    <property type="project" value="TreeGrafter"/>
</dbReference>
<keyword evidence="4" id="KW-1185">Reference proteome</keyword>
<feature type="compositionally biased region" description="Low complexity" evidence="1">
    <location>
        <begin position="548"/>
        <end position="560"/>
    </location>
</feature>
<dbReference type="Gene3D" id="3.40.50.300">
    <property type="entry name" value="P-loop containing nucleotide triphosphate hydrolases"/>
    <property type="match status" value="2"/>
</dbReference>
<dbReference type="Pfam" id="PF00271">
    <property type="entry name" value="Helicase_C"/>
    <property type="match status" value="1"/>
</dbReference>
<dbReference type="SUPFAM" id="SSF52540">
    <property type="entry name" value="P-loop containing nucleoside triphosphate hydrolases"/>
    <property type="match status" value="1"/>
</dbReference>
<dbReference type="InterPro" id="IPR014001">
    <property type="entry name" value="Helicase_ATP-bd"/>
</dbReference>
<dbReference type="InterPro" id="IPR050742">
    <property type="entry name" value="Helicase_Restrict-Modif_Enz"/>
</dbReference>
<dbReference type="STRING" id="1122209.SAMN02745752_01728"/>
<name>A0A1K1X6G5_9GAMM</name>
<evidence type="ECO:0000256" key="1">
    <source>
        <dbReference type="SAM" id="MobiDB-lite"/>
    </source>
</evidence>
<dbReference type="Gene3D" id="3.90.1570.30">
    <property type="match status" value="1"/>
</dbReference>
<evidence type="ECO:0000313" key="4">
    <source>
        <dbReference type="Proteomes" id="UP000182350"/>
    </source>
</evidence>
<protein>
    <submittedName>
        <fullName evidence="3">Type I restriction enzyme, R subunit</fullName>
    </submittedName>
</protein>
<dbReference type="CDD" id="cd18032">
    <property type="entry name" value="DEXHc_RE_I_III_res"/>
    <property type="match status" value="1"/>
</dbReference>
<dbReference type="Pfam" id="PF08463">
    <property type="entry name" value="EcoEI_R_C"/>
    <property type="match status" value="1"/>
</dbReference>
<dbReference type="SMART" id="SM00487">
    <property type="entry name" value="DEXDc"/>
    <property type="match status" value="1"/>
</dbReference>